<dbReference type="CDD" id="cd12099">
    <property type="entry name" value="DD_RII_PKA"/>
    <property type="match status" value="1"/>
</dbReference>
<dbReference type="Pfam" id="PF02197">
    <property type="entry name" value="RIIa"/>
    <property type="match status" value="2"/>
</dbReference>
<dbReference type="PANTHER" id="PTHR10699:SF11">
    <property type="entry name" value="IGLOO, ISOFORM A"/>
    <property type="match status" value="1"/>
</dbReference>
<feature type="region of interest" description="Disordered" evidence="1">
    <location>
        <begin position="482"/>
        <end position="507"/>
    </location>
</feature>
<evidence type="ECO:0000313" key="3">
    <source>
        <dbReference type="Proteomes" id="UP001652620"/>
    </source>
</evidence>
<feature type="region of interest" description="Disordered" evidence="1">
    <location>
        <begin position="1098"/>
        <end position="1121"/>
    </location>
</feature>
<dbReference type="RefSeq" id="XP_049303930.1">
    <property type="nucleotide sequence ID" value="XM_049447973.1"/>
</dbReference>
<reference evidence="4" key="2">
    <citation type="submission" date="2025-08" db="UniProtKB">
        <authorList>
            <consortium name="RefSeq"/>
        </authorList>
    </citation>
    <scope>IDENTIFICATION</scope>
    <source>
        <tissue evidence="4">Adult</tissue>
    </source>
</reference>
<dbReference type="CDD" id="cd12084">
    <property type="entry name" value="DD_RII_PKA-like"/>
    <property type="match status" value="1"/>
</dbReference>
<evidence type="ECO:0000313" key="4">
    <source>
        <dbReference type="RefSeq" id="XP_049303930.1"/>
    </source>
</evidence>
<feature type="domain" description="RIIa" evidence="2">
    <location>
        <begin position="89"/>
        <end position="126"/>
    </location>
</feature>
<reference evidence="3" key="1">
    <citation type="submission" date="2025-05" db="UniProtKB">
        <authorList>
            <consortium name="RefSeq"/>
        </authorList>
    </citation>
    <scope>NUCLEOTIDE SEQUENCE [LARGE SCALE GENOMIC DNA]</scope>
</reference>
<keyword evidence="3" id="KW-1185">Reference proteome</keyword>
<dbReference type="Gene3D" id="1.20.890.10">
    <property type="entry name" value="cAMP-dependent protein kinase regulatory subunit, dimerization-anchoring domain"/>
    <property type="match status" value="2"/>
</dbReference>
<proteinExistence type="predicted"/>
<dbReference type="GeneID" id="105233704"/>
<name>A0ABM3J3X3_BACDO</name>
<evidence type="ECO:0000259" key="2">
    <source>
        <dbReference type="SMART" id="SM00394"/>
    </source>
</evidence>
<sequence length="2381" mass="268988">MSRIKPLCVTEGLRDLMKNLTKEILKKKPLNIYEFSANYFESMIEEQEVYNKHQNFEAILNYETTIIKISTVSLQPQVPLSLLHGIVPEKLFELIKEFIKAVLRTNPDNIFEFAVQYFNQLKEQHYGTNCLVEYGSYENYLKTTQEFSTYTDEKCTCGRFLTQRQRKEKVQSDLNDPRNSSEIRHLDLSTFNTINNQEFKTVKLIGKNNTKIICELDMYMQKKYISAIVIIQRFFRHILRLRKPETRIIKEIVAKEIGEPSNTKVSLGLTYRDTSSCNNENFRDTNLPKANKGNHISLDDLTTCGVKDKINIRALPKDLGQNEDITAVYANKKDFEQTDDVKQAFSSAPKSETECEPIDGIPDISKLRPNGESFNNLFFKENVSPKYETSHNNLDNMEDLTPQYESKHHSGPTDNVKEAFTPDDETKNECQSILSISDFSKPISRGNSLNNLAFTEVVITEYENQNSSQPTDDIKETVASAKMENPNPSKPGDDIKKTHTTKHKSESEVLNDLDHTEDVTSVFNQTKNSKSTGNVDIAFISQKNYNEYESLDKISDISRSITQVPNNLAQSIHDNTNHSEPVYNLIGAHKYEVHAEAPNVQNKDIVIVCENYSEYEPLDKVSDILRSTTHGEVHNNLATSVQRAHTSEVQTITPKNFSQNKDVAIVRENIKGFEVIDNVDAFTSETEHGNECEPVDSISEVSQPLTQRKSRINLANMECVTTVYENKNHSEPIADIKEALIYAITEENELKSIDSISDISQFMSYEKSRYSSVNKVDVPPQYRSEPIDDTKEAFTSEVKTINTIDATSDFSKSITSLNNLPYKEVVITKHENQNHSEPTDDIKESTTSAMDQESENEAFNGVTNISKPIEHEESLNNLASKEVVITGDENQIPSLPSDDIKETVASTFKEKYDRETFDGLTDISKPITHEESLNNMAYKQVVQTKFENQSHPQPGDDIKETKTSTTKLESEGESFNDLDHSEGVSPVLIQSNSLELTSNVKRAFISEIKNYNEYESLDKKSNITRSIFHGKAGNNLATTIHGKNNSEPIYNVKGAHTSEVQDEAANNLTQNKDITIVSKNKKGFDLITKVETFTSEAEHGNECEPIESIPDISQPLSQRESGNNLDNTLYENKNHSEPTLDVKEVFTSAINNGNRPNSVNSISNIAQPKSYGKSRNNLVFKEDITPIYANKKHFESNDNVKEACASQIKNDKENESVDNIADISKFFNHGVACKNLILKKEITTVDDNKNQFEPTCYVRCQSPFEVQNEAPNHFTQSKDKAEIYDVEKGFEPIDVVKEALIGATENKKAFELIESISSISQPLRNRESRNTLANKEIVTTVLSESDDDAKNTFLSALKIVNECEPFDSIPVISKLVPDGESPNNMSYKKGIFAGNEVNNYFEPTNDVKEAITSAKKLENESESLDGVTNVLNPITKEESGLSSVHTEDITTILNRSNNSESTDNVNDAFAFQIKNYVDYESNEEIFNISRSIANEELLNNAVTPVNDNKKHFERIYNAKEPHIFEEQKEAPNNLMQNKAINKVYENTKDLEPINDVIEALTGKNENINICESIDSISDLSKPALHGQSLNNMSHKEGIIAGHENQNISEPTVDVNGRVKTAMKEESESESVEGVTDILNLITRGKWGFKLVHTKDITTVYENTNHSEPIDDANEAFTSAMKNANECANSVSENSKPVSQEPFNNVSYMPGVADDNKKTLTSSMKQESECEPTILISDISNPIAHLVEKKNESLDQENTKLSELIDYEKGTLSFAVKLENKCVLVDGLSVIPNPKADEESINDFVYKASVTPIEETKSNSEPLDLLKEDFKFAVRSEIERELFNGEKSFGLETVVALHEQGKTILLENEHGKNNAQELSTFVPSEKMQFEDARDRNFLQSCNELNLHNCYESTEAGVSFEHLLEFTQELSSESIKEHEQNENNKIVNMATKLREVDELLKQMQQQQHYKRDCFGLDNDKEEQEGNFRELVISLMDNLLERQQSDSEDEMILADNDETCENSALNSQIIGQECQTEQFDYALIAKRPCKSNFTFASDILEPPLECETSPCDLLHINVCNNIKDHNSLYLDEITSENIRLKMLASSLSESEPHIFEVGTWNQTDSNNRGSELLSFNISATLTDTVGTSSDTESTIIFAAAKPSSENEVHEILPENHKKIRINAWDGAQAAARRMTFQRGNALRNDSILDERQFFNSKDENWNLFKQKSELYSNEHNITEESLKFMQSINELFPKELLGRKIIFEQRLKEWQIEQGVRVEILSLSSESTTPGSGSTESISSSFLGAVNDLNEISLLGILKSNVNGNAVLNYFESNQNLTTKTRKLLCSSITEYLIYNKIKPTRFYFSNLAEKIIQLIPKKSKIVF</sequence>
<evidence type="ECO:0000256" key="1">
    <source>
        <dbReference type="SAM" id="MobiDB-lite"/>
    </source>
</evidence>
<feature type="compositionally biased region" description="Basic and acidic residues" evidence="1">
    <location>
        <begin position="491"/>
        <end position="507"/>
    </location>
</feature>
<gene>
    <name evidence="4" type="primary">LOC105233704</name>
</gene>
<dbReference type="PANTHER" id="PTHR10699">
    <property type="entry name" value="NEUROMODULIN"/>
    <property type="match status" value="1"/>
</dbReference>
<dbReference type="SMART" id="SM00394">
    <property type="entry name" value="RIIa"/>
    <property type="match status" value="2"/>
</dbReference>
<feature type="region of interest" description="Disordered" evidence="1">
    <location>
        <begin position="832"/>
        <end position="855"/>
    </location>
</feature>
<feature type="region of interest" description="Disordered" evidence="1">
    <location>
        <begin position="946"/>
        <end position="968"/>
    </location>
</feature>
<feature type="domain" description="RIIa" evidence="2">
    <location>
        <begin position="11"/>
        <end position="48"/>
    </location>
</feature>
<dbReference type="SUPFAM" id="SSF47391">
    <property type="entry name" value="Dimerization-anchoring domain of cAMP-dependent PK regulatory subunit"/>
    <property type="match status" value="2"/>
</dbReference>
<protein>
    <submittedName>
        <fullName evidence="4">Uncharacterized protein LOC105233704 isoform X1</fullName>
    </submittedName>
</protein>
<dbReference type="Proteomes" id="UP001652620">
    <property type="component" value="Chromosome 2"/>
</dbReference>
<organism evidence="3 4">
    <name type="scientific">Bactrocera dorsalis</name>
    <name type="common">Oriental fruit fly</name>
    <name type="synonym">Dacus dorsalis</name>
    <dbReference type="NCBI Taxonomy" id="27457"/>
    <lineage>
        <taxon>Eukaryota</taxon>
        <taxon>Metazoa</taxon>
        <taxon>Ecdysozoa</taxon>
        <taxon>Arthropoda</taxon>
        <taxon>Hexapoda</taxon>
        <taxon>Insecta</taxon>
        <taxon>Pterygota</taxon>
        <taxon>Neoptera</taxon>
        <taxon>Endopterygota</taxon>
        <taxon>Diptera</taxon>
        <taxon>Brachycera</taxon>
        <taxon>Muscomorpha</taxon>
        <taxon>Tephritoidea</taxon>
        <taxon>Tephritidae</taxon>
        <taxon>Bactrocera</taxon>
        <taxon>Bactrocera</taxon>
    </lineage>
</organism>
<feature type="region of interest" description="Disordered" evidence="1">
    <location>
        <begin position="346"/>
        <end position="366"/>
    </location>
</feature>
<feature type="compositionally biased region" description="Basic and acidic residues" evidence="1">
    <location>
        <begin position="832"/>
        <end position="844"/>
    </location>
</feature>
<accession>A0ABM3J3X3</accession>
<dbReference type="InterPro" id="IPR003117">
    <property type="entry name" value="cAMP_dep_PK_reg_su_I/II_a/b"/>
</dbReference>